<keyword evidence="1" id="KW-0472">Membrane</keyword>
<sequence length="138" mass="15742">MKVISFKNIFISLILISALFSIIGDVFFYLFYYNDFSPEVLYYFIAVLSMGYTVPIVLYYRNKFWYMSFLILGFYVVFSFVLAFICGILFPVAKGDLGAGILLLLIQGSNLFSIGIGILLGLLINLIQHLRRICNEGK</sequence>
<accession>A0ABY3AIB4</accession>
<protein>
    <submittedName>
        <fullName evidence="2">Uncharacterized protein</fullName>
    </submittedName>
</protein>
<proteinExistence type="predicted"/>
<keyword evidence="1" id="KW-0812">Transmembrane</keyword>
<evidence type="ECO:0000256" key="1">
    <source>
        <dbReference type="SAM" id="Phobius"/>
    </source>
</evidence>
<evidence type="ECO:0000313" key="2">
    <source>
        <dbReference type="EMBL" id="TQR41118.1"/>
    </source>
</evidence>
<keyword evidence="1" id="KW-1133">Transmembrane helix</keyword>
<dbReference type="Proteomes" id="UP000316208">
    <property type="component" value="Unassembled WGS sequence"/>
</dbReference>
<evidence type="ECO:0000313" key="3">
    <source>
        <dbReference type="Proteomes" id="UP000316208"/>
    </source>
</evidence>
<comment type="caution">
    <text evidence="2">The sequence shown here is derived from an EMBL/GenBank/DDBJ whole genome shotgun (WGS) entry which is preliminary data.</text>
</comment>
<organism evidence="2 3">
    <name type="scientific">Paenibacillus popilliae</name>
    <name type="common">Bacillus popilliae</name>
    <dbReference type="NCBI Taxonomy" id="78057"/>
    <lineage>
        <taxon>Bacteria</taxon>
        <taxon>Bacillati</taxon>
        <taxon>Bacillota</taxon>
        <taxon>Bacilli</taxon>
        <taxon>Bacillales</taxon>
        <taxon>Paenibacillaceae</taxon>
        <taxon>Paenibacillus</taxon>
    </lineage>
</organism>
<feature type="transmembrane region" description="Helical" evidence="1">
    <location>
        <begin position="99"/>
        <end position="123"/>
    </location>
</feature>
<keyword evidence="3" id="KW-1185">Reference proteome</keyword>
<dbReference type="RefSeq" id="WP_142546482.1">
    <property type="nucleotide sequence ID" value="NZ_SADY01000011.1"/>
</dbReference>
<dbReference type="EMBL" id="SADY01000011">
    <property type="protein sequence ID" value="TQR41118.1"/>
    <property type="molecule type" value="Genomic_DNA"/>
</dbReference>
<name>A0ABY3AIB4_PAEPP</name>
<gene>
    <name evidence="2" type="ORF">C7Y44_26070</name>
</gene>
<feature type="transmembrane region" description="Helical" evidence="1">
    <location>
        <begin position="9"/>
        <end position="34"/>
    </location>
</feature>
<feature type="transmembrane region" description="Helical" evidence="1">
    <location>
        <begin position="72"/>
        <end position="93"/>
    </location>
</feature>
<reference evidence="2 3" key="1">
    <citation type="submission" date="2018-03" db="EMBL/GenBank/DDBJ databases">
        <title>Aerobic endospore-forming bacteria genome sequencing and assembly.</title>
        <authorList>
            <person name="Cavalcante D.A."/>
            <person name="Driks A."/>
            <person name="Putonti C."/>
            <person name="De-Souza M.T."/>
        </authorList>
    </citation>
    <scope>NUCLEOTIDE SEQUENCE [LARGE SCALE GENOMIC DNA]</scope>
    <source>
        <strain evidence="2 3">SDF0028</strain>
    </source>
</reference>
<feature type="transmembrane region" description="Helical" evidence="1">
    <location>
        <begin position="40"/>
        <end position="60"/>
    </location>
</feature>